<dbReference type="InterPro" id="IPR011057">
    <property type="entry name" value="Mss4-like_sf"/>
</dbReference>
<evidence type="ECO:0000313" key="6">
    <source>
        <dbReference type="EMBL" id="RLK03420.1"/>
    </source>
</evidence>
<evidence type="ECO:0000259" key="5">
    <source>
        <dbReference type="PROSITE" id="PS51891"/>
    </source>
</evidence>
<feature type="domain" description="CENP-V/GFA" evidence="5">
    <location>
        <begin position="5"/>
        <end position="122"/>
    </location>
</feature>
<accession>A0A497Z4N0</accession>
<comment type="similarity">
    <text evidence="1">Belongs to the Gfa family.</text>
</comment>
<dbReference type="GO" id="GO:0046872">
    <property type="term" value="F:metal ion binding"/>
    <property type="evidence" value="ECO:0007669"/>
    <property type="project" value="UniProtKB-KW"/>
</dbReference>
<sequence length="134" mass="14317">MSDKIEGGCKCGLVRYSGIRSDLPMFRCHCRDCQQLTGSGHSEMVPLVAKSVSIGDALKTFEMAGGSGLSTFSGFCPNCGSPLIRRSERVSDCIYVHAASMDDPSKYHPAKSIYSEAAQAWDEAVITTEGAGTK</sequence>
<dbReference type="OrthoDB" id="9807246at2"/>
<keyword evidence="4" id="KW-0456">Lyase</keyword>
<comment type="caution">
    <text evidence="6">The sequence shown here is derived from an EMBL/GenBank/DDBJ whole genome shotgun (WGS) entry which is preliminary data.</text>
</comment>
<evidence type="ECO:0000256" key="3">
    <source>
        <dbReference type="ARBA" id="ARBA00022833"/>
    </source>
</evidence>
<evidence type="ECO:0000256" key="2">
    <source>
        <dbReference type="ARBA" id="ARBA00022723"/>
    </source>
</evidence>
<keyword evidence="2" id="KW-0479">Metal-binding</keyword>
<organism evidence="6 7">
    <name type="scientific">Ruegeria conchae</name>
    <dbReference type="NCBI Taxonomy" id="981384"/>
    <lineage>
        <taxon>Bacteria</taxon>
        <taxon>Pseudomonadati</taxon>
        <taxon>Pseudomonadota</taxon>
        <taxon>Alphaproteobacteria</taxon>
        <taxon>Rhodobacterales</taxon>
        <taxon>Roseobacteraceae</taxon>
        <taxon>Ruegeria</taxon>
    </lineage>
</organism>
<dbReference type="Gene3D" id="3.90.1590.10">
    <property type="entry name" value="glutathione-dependent formaldehyde- activating enzyme (gfa)"/>
    <property type="match status" value="1"/>
</dbReference>
<reference evidence="6 7" key="1">
    <citation type="submission" date="2018-10" db="EMBL/GenBank/DDBJ databases">
        <title>Genomic Encyclopedia of Archaeal and Bacterial Type Strains, Phase II (KMG-II): from individual species to whole genera.</title>
        <authorList>
            <person name="Goeker M."/>
        </authorList>
    </citation>
    <scope>NUCLEOTIDE SEQUENCE [LARGE SCALE GENOMIC DNA]</scope>
    <source>
        <strain evidence="6 7">DSM 29317</strain>
    </source>
</reference>
<proteinExistence type="inferred from homology"/>
<dbReference type="GO" id="GO:0016846">
    <property type="term" value="F:carbon-sulfur lyase activity"/>
    <property type="evidence" value="ECO:0007669"/>
    <property type="project" value="InterPro"/>
</dbReference>
<evidence type="ECO:0000313" key="7">
    <source>
        <dbReference type="Proteomes" id="UP000271700"/>
    </source>
</evidence>
<keyword evidence="3" id="KW-0862">Zinc</keyword>
<name>A0A497Z4N0_9RHOB</name>
<dbReference type="SUPFAM" id="SSF51316">
    <property type="entry name" value="Mss4-like"/>
    <property type="match status" value="1"/>
</dbReference>
<dbReference type="InterPro" id="IPR006913">
    <property type="entry name" value="CENP-V/GFA"/>
</dbReference>
<dbReference type="PANTHER" id="PTHR33337">
    <property type="entry name" value="GFA DOMAIN-CONTAINING PROTEIN"/>
    <property type="match status" value="1"/>
</dbReference>
<dbReference type="Proteomes" id="UP000271700">
    <property type="component" value="Unassembled WGS sequence"/>
</dbReference>
<dbReference type="PROSITE" id="PS51891">
    <property type="entry name" value="CENP_V_GFA"/>
    <property type="match status" value="1"/>
</dbReference>
<keyword evidence="7" id="KW-1185">Reference proteome</keyword>
<dbReference type="AlphaFoldDB" id="A0A497Z4N0"/>
<dbReference type="PANTHER" id="PTHR33337:SF40">
    <property type="entry name" value="CENP-V_GFA DOMAIN-CONTAINING PROTEIN-RELATED"/>
    <property type="match status" value="1"/>
</dbReference>
<dbReference type="EMBL" id="RCCT01000004">
    <property type="protein sequence ID" value="RLK03420.1"/>
    <property type="molecule type" value="Genomic_DNA"/>
</dbReference>
<dbReference type="RefSeq" id="WP_010443225.1">
    <property type="nucleotide sequence ID" value="NZ_AEYW01000022.1"/>
</dbReference>
<gene>
    <name evidence="6" type="ORF">CLV75_2787</name>
</gene>
<protein>
    <recommendedName>
        <fullName evidence="5">CENP-V/GFA domain-containing protein</fullName>
    </recommendedName>
</protein>
<evidence type="ECO:0000256" key="4">
    <source>
        <dbReference type="ARBA" id="ARBA00023239"/>
    </source>
</evidence>
<evidence type="ECO:0000256" key="1">
    <source>
        <dbReference type="ARBA" id="ARBA00005495"/>
    </source>
</evidence>
<dbReference type="STRING" id="981384.GCA_000192475_00844"/>
<dbReference type="Pfam" id="PF04828">
    <property type="entry name" value="GFA"/>
    <property type="match status" value="1"/>
</dbReference>